<sequence length="79" mass="8665">MPDIYDQAAEIEQMQRQIALDAQAAAYAAQPAVSAYECEECGEAIPEERRAAVPGCCCCTACQQEIERYGKTRFATGRN</sequence>
<evidence type="ECO:0000256" key="2">
    <source>
        <dbReference type="ARBA" id="ARBA00022771"/>
    </source>
</evidence>
<dbReference type="PROSITE" id="PS01102">
    <property type="entry name" value="ZF_DKSA_1"/>
    <property type="match status" value="1"/>
</dbReference>
<evidence type="ECO:0000313" key="6">
    <source>
        <dbReference type="EMBL" id="MBS9340089.1"/>
    </source>
</evidence>
<keyword evidence="1" id="KW-0479">Metal-binding</keyword>
<dbReference type="PANTHER" id="PTHR38777:SF1">
    <property type="entry name" value="DNAK SUPPRESSOR PROTEIN"/>
    <property type="match status" value="1"/>
</dbReference>
<dbReference type="PANTHER" id="PTHR38777">
    <property type="entry name" value="FELS-2 PROPHAGE PROTEIN"/>
    <property type="match status" value="1"/>
</dbReference>
<evidence type="ECO:0000256" key="1">
    <source>
        <dbReference type="ARBA" id="ARBA00022723"/>
    </source>
</evidence>
<comment type="caution">
    <text evidence="6">The sequence shown here is derived from an EMBL/GenBank/DDBJ whole genome shotgun (WGS) entry which is preliminary data.</text>
</comment>
<dbReference type="InterPro" id="IPR000962">
    <property type="entry name" value="Znf_DskA_TraR"/>
</dbReference>
<dbReference type="Proteomes" id="UP000708805">
    <property type="component" value="Unassembled WGS sequence"/>
</dbReference>
<evidence type="ECO:0000313" key="7">
    <source>
        <dbReference type="Proteomes" id="UP000708805"/>
    </source>
</evidence>
<dbReference type="Pfam" id="PF01258">
    <property type="entry name" value="zf-dskA_traR"/>
    <property type="match status" value="1"/>
</dbReference>
<name>A0A9X0ZSP1_NEIEL</name>
<dbReference type="GO" id="GO:0008270">
    <property type="term" value="F:zinc ion binding"/>
    <property type="evidence" value="ECO:0007669"/>
    <property type="project" value="UniProtKB-KW"/>
</dbReference>
<dbReference type="SUPFAM" id="SSF57716">
    <property type="entry name" value="Glucocorticoid receptor-like (DNA-binding domain)"/>
    <property type="match status" value="1"/>
</dbReference>
<dbReference type="InterPro" id="IPR020458">
    <property type="entry name" value="Znf_DskA_TraR_CS"/>
</dbReference>
<dbReference type="AlphaFoldDB" id="A0A9X0ZSP1"/>
<dbReference type="PROSITE" id="PS51128">
    <property type="entry name" value="ZF_DKSA_2"/>
    <property type="match status" value="1"/>
</dbReference>
<keyword evidence="2" id="KW-0863">Zinc-finger</keyword>
<reference evidence="6" key="1">
    <citation type="submission" date="2021-04" db="EMBL/GenBank/DDBJ databases">
        <title>Genomic characterization of endocarditis-associated Neisseria elongata subsp. nitroreducens.</title>
        <authorList>
            <person name="Schorner M."/>
            <person name="Passarelli-Araujo H."/>
            <person name="Scheffer M."/>
            <person name="Barazzetti F."/>
            <person name="Martins J."/>
            <person name="Machado H."/>
            <person name="Palmeiro J."/>
            <person name="Bazzo M."/>
        </authorList>
    </citation>
    <scope>NUCLEOTIDE SEQUENCE</scope>
    <source>
        <strain evidence="6">Nel_M001</strain>
    </source>
</reference>
<proteinExistence type="predicted"/>
<dbReference type="RefSeq" id="WP_214037522.1">
    <property type="nucleotide sequence ID" value="NZ_JAGJWT010000002.1"/>
</dbReference>
<dbReference type="EMBL" id="JAGJWT010000002">
    <property type="protein sequence ID" value="MBS9340089.1"/>
    <property type="molecule type" value="Genomic_DNA"/>
</dbReference>
<gene>
    <name evidence="6" type="ORF">J8641_04495</name>
</gene>
<keyword evidence="3" id="KW-0862">Zinc</keyword>
<protein>
    <submittedName>
        <fullName evidence="6">TraR/DksA C4-type zinc finger protein</fullName>
    </submittedName>
</protein>
<dbReference type="GO" id="GO:1900378">
    <property type="term" value="P:positive regulation of secondary metabolite biosynthetic process"/>
    <property type="evidence" value="ECO:0007669"/>
    <property type="project" value="TreeGrafter"/>
</dbReference>
<evidence type="ECO:0000256" key="4">
    <source>
        <dbReference type="PROSITE-ProRule" id="PRU00510"/>
    </source>
</evidence>
<accession>A0A9X0ZSP1</accession>
<organism evidence="6 7">
    <name type="scientific">Neisseria elongata subsp. nitroreducens</name>
    <dbReference type="NCBI Taxonomy" id="90367"/>
    <lineage>
        <taxon>Bacteria</taxon>
        <taxon>Pseudomonadati</taxon>
        <taxon>Pseudomonadota</taxon>
        <taxon>Betaproteobacteria</taxon>
        <taxon>Neisseriales</taxon>
        <taxon>Neisseriaceae</taxon>
        <taxon>Neisseria</taxon>
    </lineage>
</organism>
<evidence type="ECO:0000256" key="3">
    <source>
        <dbReference type="ARBA" id="ARBA00022833"/>
    </source>
</evidence>
<evidence type="ECO:0000259" key="5">
    <source>
        <dbReference type="Pfam" id="PF01258"/>
    </source>
</evidence>
<feature type="zinc finger region" description="dksA C4-type" evidence="4">
    <location>
        <begin position="38"/>
        <end position="62"/>
    </location>
</feature>
<feature type="domain" description="Zinc finger DksA/TraR C4-type" evidence="5">
    <location>
        <begin position="38"/>
        <end position="68"/>
    </location>
</feature>